<dbReference type="HOGENOM" id="CLU_3136599_0_0_0"/>
<dbReference type="KEGG" id="ipa:Isop_0632"/>
<dbReference type="EMBL" id="CP002353">
    <property type="protein sequence ID" value="ADV61224.1"/>
    <property type="molecule type" value="Genomic_DNA"/>
</dbReference>
<dbReference type="Proteomes" id="UP000008631">
    <property type="component" value="Chromosome"/>
</dbReference>
<dbReference type="AlphaFoldDB" id="E8R0N9"/>
<proteinExistence type="predicted"/>
<reference key="1">
    <citation type="submission" date="2010-11" db="EMBL/GenBank/DDBJ databases">
        <title>The complete sequence of chromosome of Isophaera pallida ATCC 43644.</title>
        <authorList>
            <consortium name="US DOE Joint Genome Institute (JGI-PGF)"/>
            <person name="Lucas S."/>
            <person name="Copeland A."/>
            <person name="Lapidus A."/>
            <person name="Bruce D."/>
            <person name="Goodwin L."/>
            <person name="Pitluck S."/>
            <person name="Kyrpides N."/>
            <person name="Mavromatis K."/>
            <person name="Pagani I."/>
            <person name="Ivanova N."/>
            <person name="Saunders E."/>
            <person name="Brettin T."/>
            <person name="Detter J.C."/>
            <person name="Han C."/>
            <person name="Tapia R."/>
            <person name="Land M."/>
            <person name="Hauser L."/>
            <person name="Markowitz V."/>
            <person name="Cheng J.-F."/>
            <person name="Hugenholtz P."/>
            <person name="Woyke T."/>
            <person name="Wu D."/>
            <person name="Eisen J.A."/>
        </authorList>
    </citation>
    <scope>NUCLEOTIDE SEQUENCE</scope>
    <source>
        <strain>ATCC 43644</strain>
    </source>
</reference>
<gene>
    <name evidence="1" type="ordered locus">Isop_0632</name>
</gene>
<protein>
    <submittedName>
        <fullName evidence="1">Uncharacterized protein</fullName>
    </submittedName>
</protein>
<name>E8R0N9_ISOPI</name>
<accession>E8R0N9</accession>
<sequence>MNERAIVYPFGPGQQGDRVTLPVATDSGGWLTPSLPCVVVWLRTQRTFP</sequence>
<evidence type="ECO:0000313" key="1">
    <source>
        <dbReference type="EMBL" id="ADV61224.1"/>
    </source>
</evidence>
<keyword evidence="2" id="KW-1185">Reference proteome</keyword>
<dbReference type="STRING" id="575540.Isop_0632"/>
<evidence type="ECO:0000313" key="2">
    <source>
        <dbReference type="Proteomes" id="UP000008631"/>
    </source>
</evidence>
<dbReference type="InParanoid" id="E8R0N9"/>
<reference evidence="1 2" key="2">
    <citation type="journal article" date="2011" name="Stand. Genomic Sci.">
        <title>Complete genome sequence of Isosphaera pallida type strain (IS1B).</title>
        <authorList>
            <consortium name="US DOE Joint Genome Institute (JGI-PGF)"/>
            <person name="Goker M."/>
            <person name="Cleland D."/>
            <person name="Saunders E."/>
            <person name="Lapidus A."/>
            <person name="Nolan M."/>
            <person name="Lucas S."/>
            <person name="Hammon N."/>
            <person name="Deshpande S."/>
            <person name="Cheng J.F."/>
            <person name="Tapia R."/>
            <person name="Han C."/>
            <person name="Goodwin L."/>
            <person name="Pitluck S."/>
            <person name="Liolios K."/>
            <person name="Pagani I."/>
            <person name="Ivanova N."/>
            <person name="Mavromatis K."/>
            <person name="Pati A."/>
            <person name="Chen A."/>
            <person name="Palaniappan K."/>
            <person name="Land M."/>
            <person name="Hauser L."/>
            <person name="Chang Y.J."/>
            <person name="Jeffries C.D."/>
            <person name="Detter J.C."/>
            <person name="Beck B."/>
            <person name="Woyke T."/>
            <person name="Bristow J."/>
            <person name="Eisen J.A."/>
            <person name="Markowitz V."/>
            <person name="Hugenholtz P."/>
            <person name="Kyrpides N.C."/>
            <person name="Klenk H.P."/>
        </authorList>
    </citation>
    <scope>NUCLEOTIDE SEQUENCE [LARGE SCALE GENOMIC DNA]</scope>
    <source>
        <strain evidence="2">ATCC 43644 / DSM 9630 / IS1B</strain>
    </source>
</reference>
<organism evidence="1 2">
    <name type="scientific">Isosphaera pallida (strain ATCC 43644 / DSM 9630 / IS1B)</name>
    <dbReference type="NCBI Taxonomy" id="575540"/>
    <lineage>
        <taxon>Bacteria</taxon>
        <taxon>Pseudomonadati</taxon>
        <taxon>Planctomycetota</taxon>
        <taxon>Planctomycetia</taxon>
        <taxon>Isosphaerales</taxon>
        <taxon>Isosphaeraceae</taxon>
        <taxon>Isosphaera</taxon>
    </lineage>
</organism>